<sequence>MYLSYMQNCGGNRSLGRGRMRDMASRSWLGCSLVAILALALALAGAGGARPVPGVADAPTNGGGESEKTVAVLAGAPFAVVAGDEKNFIAFGGVGAAAGMGGAAGLGGGLFPGLGAGIGKYGGIGGGAGIGGIGGVIPVGGVGGLPGVLPGGLPGVLPGGLPTGLPGVHGVSGSIPVLPIPGSHDGGTPSGPGTGSGGLPLP</sequence>
<name>A0ACB9LJS0_9MYRT</name>
<gene>
    <name evidence="1" type="ORF">MLD38_036272</name>
</gene>
<organism evidence="1 2">
    <name type="scientific">Melastoma candidum</name>
    <dbReference type="NCBI Taxonomy" id="119954"/>
    <lineage>
        <taxon>Eukaryota</taxon>
        <taxon>Viridiplantae</taxon>
        <taxon>Streptophyta</taxon>
        <taxon>Embryophyta</taxon>
        <taxon>Tracheophyta</taxon>
        <taxon>Spermatophyta</taxon>
        <taxon>Magnoliopsida</taxon>
        <taxon>eudicotyledons</taxon>
        <taxon>Gunneridae</taxon>
        <taxon>Pentapetalae</taxon>
        <taxon>rosids</taxon>
        <taxon>malvids</taxon>
        <taxon>Myrtales</taxon>
        <taxon>Melastomataceae</taxon>
        <taxon>Melastomatoideae</taxon>
        <taxon>Melastomateae</taxon>
        <taxon>Melastoma</taxon>
    </lineage>
</organism>
<evidence type="ECO:0000313" key="1">
    <source>
        <dbReference type="EMBL" id="KAI4311369.1"/>
    </source>
</evidence>
<dbReference type="EMBL" id="CM042890">
    <property type="protein sequence ID" value="KAI4311369.1"/>
    <property type="molecule type" value="Genomic_DNA"/>
</dbReference>
<dbReference type="Proteomes" id="UP001057402">
    <property type="component" value="Chromosome 11"/>
</dbReference>
<reference evidence="2" key="1">
    <citation type="journal article" date="2023" name="Front. Plant Sci.">
        <title>Chromosomal-level genome assembly of Melastoma candidum provides insights into trichome evolution.</title>
        <authorList>
            <person name="Zhong Y."/>
            <person name="Wu W."/>
            <person name="Sun C."/>
            <person name="Zou P."/>
            <person name="Liu Y."/>
            <person name="Dai S."/>
            <person name="Zhou R."/>
        </authorList>
    </citation>
    <scope>NUCLEOTIDE SEQUENCE [LARGE SCALE GENOMIC DNA]</scope>
</reference>
<comment type="caution">
    <text evidence="1">The sequence shown here is derived from an EMBL/GenBank/DDBJ whole genome shotgun (WGS) entry which is preliminary data.</text>
</comment>
<proteinExistence type="predicted"/>
<protein>
    <submittedName>
        <fullName evidence="1">Uncharacterized protein</fullName>
    </submittedName>
</protein>
<keyword evidence="2" id="KW-1185">Reference proteome</keyword>
<accession>A0ACB9LJS0</accession>
<evidence type="ECO:0000313" key="2">
    <source>
        <dbReference type="Proteomes" id="UP001057402"/>
    </source>
</evidence>